<dbReference type="CDD" id="cd17535">
    <property type="entry name" value="REC_NarL-like"/>
    <property type="match status" value="1"/>
</dbReference>
<dbReference type="InterPro" id="IPR011006">
    <property type="entry name" value="CheY-like_superfamily"/>
</dbReference>
<dbReference type="Pfam" id="PF00196">
    <property type="entry name" value="GerE"/>
    <property type="match status" value="1"/>
</dbReference>
<feature type="compositionally biased region" description="Gly residues" evidence="6">
    <location>
        <begin position="228"/>
        <end position="244"/>
    </location>
</feature>
<evidence type="ECO:0000256" key="2">
    <source>
        <dbReference type="ARBA" id="ARBA00023015"/>
    </source>
</evidence>
<reference evidence="10" key="1">
    <citation type="journal article" date="2019" name="Int. J. Syst. Evol. Microbiol.">
        <title>The Global Catalogue of Microorganisms (GCM) 10K type strain sequencing project: providing services to taxonomists for standard genome sequencing and annotation.</title>
        <authorList>
            <consortium name="The Broad Institute Genomics Platform"/>
            <consortium name="The Broad Institute Genome Sequencing Center for Infectious Disease"/>
            <person name="Wu L."/>
            <person name="Ma J."/>
        </authorList>
    </citation>
    <scope>NUCLEOTIDE SEQUENCE [LARGE SCALE GENOMIC DNA]</scope>
    <source>
        <strain evidence="10">JCM 9458</strain>
    </source>
</reference>
<feature type="domain" description="HTH luxR-type" evidence="7">
    <location>
        <begin position="155"/>
        <end position="220"/>
    </location>
</feature>
<evidence type="ECO:0000256" key="3">
    <source>
        <dbReference type="ARBA" id="ARBA00023125"/>
    </source>
</evidence>
<protein>
    <submittedName>
        <fullName evidence="9">Response regulator transcription factor</fullName>
    </submittedName>
</protein>
<evidence type="ECO:0000256" key="1">
    <source>
        <dbReference type="ARBA" id="ARBA00022553"/>
    </source>
</evidence>
<feature type="domain" description="Response regulatory" evidence="8">
    <location>
        <begin position="10"/>
        <end position="127"/>
    </location>
</feature>
<evidence type="ECO:0000256" key="5">
    <source>
        <dbReference type="PROSITE-ProRule" id="PRU00169"/>
    </source>
</evidence>
<accession>A0ABP6SRS3</accession>
<evidence type="ECO:0000259" key="8">
    <source>
        <dbReference type="PROSITE" id="PS50110"/>
    </source>
</evidence>
<evidence type="ECO:0000313" key="9">
    <source>
        <dbReference type="EMBL" id="GAA3383089.1"/>
    </source>
</evidence>
<dbReference type="InterPro" id="IPR058245">
    <property type="entry name" value="NreC/VraR/RcsB-like_REC"/>
</dbReference>
<dbReference type="PANTHER" id="PTHR43214:SF24">
    <property type="entry name" value="TRANSCRIPTIONAL REGULATORY PROTEIN NARL-RELATED"/>
    <property type="match status" value="1"/>
</dbReference>
<dbReference type="SUPFAM" id="SSF52172">
    <property type="entry name" value="CheY-like"/>
    <property type="match status" value="1"/>
</dbReference>
<dbReference type="Pfam" id="PF00072">
    <property type="entry name" value="Response_reg"/>
    <property type="match status" value="1"/>
</dbReference>
<dbReference type="InterPro" id="IPR001789">
    <property type="entry name" value="Sig_transdc_resp-reg_receiver"/>
</dbReference>
<keyword evidence="1 5" id="KW-0597">Phosphoprotein</keyword>
<evidence type="ECO:0000259" key="7">
    <source>
        <dbReference type="PROSITE" id="PS50043"/>
    </source>
</evidence>
<dbReference type="SMART" id="SM00421">
    <property type="entry name" value="HTH_LUXR"/>
    <property type="match status" value="1"/>
</dbReference>
<dbReference type="PROSITE" id="PS50043">
    <property type="entry name" value="HTH_LUXR_2"/>
    <property type="match status" value="1"/>
</dbReference>
<dbReference type="Gene3D" id="3.40.50.2300">
    <property type="match status" value="1"/>
</dbReference>
<gene>
    <name evidence="9" type="ORF">GCM10020369_07630</name>
</gene>
<dbReference type="RefSeq" id="WP_345726526.1">
    <property type="nucleotide sequence ID" value="NZ_BAAAYN010000004.1"/>
</dbReference>
<organism evidence="9 10">
    <name type="scientific">Cryptosporangium minutisporangium</name>
    <dbReference type="NCBI Taxonomy" id="113569"/>
    <lineage>
        <taxon>Bacteria</taxon>
        <taxon>Bacillati</taxon>
        <taxon>Actinomycetota</taxon>
        <taxon>Actinomycetes</taxon>
        <taxon>Cryptosporangiales</taxon>
        <taxon>Cryptosporangiaceae</taxon>
        <taxon>Cryptosporangium</taxon>
    </lineage>
</organism>
<comment type="caution">
    <text evidence="9">The sequence shown here is derived from an EMBL/GenBank/DDBJ whole genome shotgun (WGS) entry which is preliminary data.</text>
</comment>
<evidence type="ECO:0000256" key="4">
    <source>
        <dbReference type="ARBA" id="ARBA00023163"/>
    </source>
</evidence>
<keyword evidence="4" id="KW-0804">Transcription</keyword>
<dbReference type="Proteomes" id="UP001501676">
    <property type="component" value="Unassembled WGS sequence"/>
</dbReference>
<dbReference type="PROSITE" id="PS50110">
    <property type="entry name" value="RESPONSE_REGULATORY"/>
    <property type="match status" value="1"/>
</dbReference>
<name>A0ABP6SRS3_9ACTN</name>
<evidence type="ECO:0000313" key="10">
    <source>
        <dbReference type="Proteomes" id="UP001501676"/>
    </source>
</evidence>
<keyword evidence="2" id="KW-0805">Transcription regulation</keyword>
<keyword evidence="10" id="KW-1185">Reference proteome</keyword>
<feature type="region of interest" description="Disordered" evidence="6">
    <location>
        <begin position="224"/>
        <end position="263"/>
    </location>
</feature>
<dbReference type="InterPro" id="IPR039420">
    <property type="entry name" value="WalR-like"/>
</dbReference>
<dbReference type="PANTHER" id="PTHR43214">
    <property type="entry name" value="TWO-COMPONENT RESPONSE REGULATOR"/>
    <property type="match status" value="1"/>
</dbReference>
<dbReference type="InterPro" id="IPR000792">
    <property type="entry name" value="Tscrpt_reg_LuxR_C"/>
</dbReference>
<proteinExistence type="predicted"/>
<dbReference type="SMART" id="SM00448">
    <property type="entry name" value="REC"/>
    <property type="match status" value="1"/>
</dbReference>
<sequence>MSGDRSDDVRLLIVDDQPLVRRGLRSLFVGESGIDVIGEAVDGADAVYQVGRQRPDVVLMDVNMPRMDGLEATRRICAAGPDAPGVIILTVYDDDETLFDALRAGAAGFVLKDAPTEKVVEAIQVVAAGEALLSPRATRRLVRAFARRPLVGTAQARPRVALTQREHDVLDLVVQGHSNEEIAELLFLAESTIKSHLQSLYRKLGARDRAHVVIYAYEHGLVDRGRPPAGGTGDPPGGGSGRATGGRRPPHGSLASGVTADPR</sequence>
<dbReference type="CDD" id="cd06170">
    <property type="entry name" value="LuxR_C_like"/>
    <property type="match status" value="1"/>
</dbReference>
<feature type="modified residue" description="4-aspartylphosphate" evidence="5">
    <location>
        <position position="61"/>
    </location>
</feature>
<keyword evidence="3" id="KW-0238">DNA-binding</keyword>
<dbReference type="PROSITE" id="PS00622">
    <property type="entry name" value="HTH_LUXR_1"/>
    <property type="match status" value="1"/>
</dbReference>
<dbReference type="EMBL" id="BAAAYN010000004">
    <property type="protein sequence ID" value="GAA3383089.1"/>
    <property type="molecule type" value="Genomic_DNA"/>
</dbReference>
<dbReference type="PRINTS" id="PR00038">
    <property type="entry name" value="HTHLUXR"/>
</dbReference>
<evidence type="ECO:0000256" key="6">
    <source>
        <dbReference type="SAM" id="MobiDB-lite"/>
    </source>
</evidence>